<evidence type="ECO:0000259" key="13">
    <source>
        <dbReference type="PROSITE" id="PS51918"/>
    </source>
</evidence>
<feature type="modified residue" description="N6-(pyridoxal phosphate)lysine" evidence="12">
    <location>
        <position position="330"/>
    </location>
</feature>
<dbReference type="InterPro" id="IPR007197">
    <property type="entry name" value="rSAM"/>
</dbReference>
<dbReference type="PROSITE" id="PS51918">
    <property type="entry name" value="RADICAL_SAM"/>
    <property type="match status" value="1"/>
</dbReference>
<dbReference type="Pfam" id="PF04055">
    <property type="entry name" value="Radical_SAM"/>
    <property type="match status" value="1"/>
</dbReference>
<dbReference type="SUPFAM" id="SSF102114">
    <property type="entry name" value="Radical SAM enzymes"/>
    <property type="match status" value="1"/>
</dbReference>
<evidence type="ECO:0000256" key="9">
    <source>
        <dbReference type="ARBA" id="ARBA00023014"/>
    </source>
</evidence>
<keyword evidence="5" id="KW-0949">S-adenosyl-L-methionine</keyword>
<dbReference type="AlphaFoldDB" id="A0A9D0YP29"/>
<dbReference type="Gene3D" id="3.20.20.70">
    <property type="entry name" value="Aldolase class I"/>
    <property type="match status" value="1"/>
</dbReference>
<comment type="similarity">
    <text evidence="3">Belongs to the radical SAM superfamily. KamA family.</text>
</comment>
<name>A0A9D0YP29_AQUAO</name>
<evidence type="ECO:0000313" key="14">
    <source>
        <dbReference type="EMBL" id="HIP98331.1"/>
    </source>
</evidence>
<feature type="binding site" evidence="11">
    <location>
        <position position="117"/>
    </location>
    <ligand>
        <name>[4Fe-4S] cluster</name>
        <dbReference type="ChEBI" id="CHEBI:49883"/>
        <note>4Fe-4S-S-AdoMet</note>
    </ligand>
</feature>
<dbReference type="Gene3D" id="6.10.140.1170">
    <property type="match status" value="1"/>
</dbReference>
<keyword evidence="10" id="KW-0413">Isomerase</keyword>
<dbReference type="SFLD" id="SFLDG01070">
    <property type="entry name" value="PLP-dependent"/>
    <property type="match status" value="1"/>
</dbReference>
<dbReference type="PIRSF" id="PIRSF004911">
    <property type="entry name" value="DUF160"/>
    <property type="match status" value="1"/>
</dbReference>
<comment type="cofactor">
    <cofactor evidence="1 12">
        <name>pyridoxal 5'-phosphate</name>
        <dbReference type="ChEBI" id="CHEBI:597326"/>
    </cofactor>
</comment>
<evidence type="ECO:0000256" key="11">
    <source>
        <dbReference type="PIRSR" id="PIRSR004911-1"/>
    </source>
</evidence>
<evidence type="ECO:0000313" key="15">
    <source>
        <dbReference type="Proteomes" id="UP000606463"/>
    </source>
</evidence>
<accession>A0A9D0YP29</accession>
<keyword evidence="4 11" id="KW-0004">4Fe-4S</keyword>
<feature type="binding site" evidence="11">
    <location>
        <position position="124"/>
    </location>
    <ligand>
        <name>[4Fe-4S] cluster</name>
        <dbReference type="ChEBI" id="CHEBI:49883"/>
        <note>4Fe-4S-S-AdoMet</note>
    </ligand>
</feature>
<evidence type="ECO:0000256" key="1">
    <source>
        <dbReference type="ARBA" id="ARBA00001933"/>
    </source>
</evidence>
<dbReference type="Pfam" id="PF12544">
    <property type="entry name" value="LAM_C"/>
    <property type="match status" value="1"/>
</dbReference>
<evidence type="ECO:0000256" key="10">
    <source>
        <dbReference type="ARBA" id="ARBA00023235"/>
    </source>
</evidence>
<dbReference type="InterPro" id="IPR058240">
    <property type="entry name" value="rSAM_sf"/>
</dbReference>
<sequence>MWKRDRNWNNWRWQLKNRVKTPEGLKNYFENLTEEEIKGLQFTYKSFPIAVTPYYLSLADKRDPSCPIRKQIVPTYSEIDPNVQVFCEPNALNEESEIPHLTHRYPDRVLVTLTTMCPVYCRHCMRKRKVGKPEKAISEEEFASIWDYIKKRQQIREVLISGGDPLVLSNEKLFHYIGELKKIDHIEVIRIGTRTPVILPQRFYDGELLRLLEKFSPIWIVTHFNHPKEVTEEVTQAVKNIRKTANPVLNQTVLLKGVNDDTPTLEELFRKLVKIGVKPYYLFHCDPIYGVVHFRTSLEKGIKIVAGLRGRLSGLAQPTYALDLPGGKGKVVINPQYLLGKGESGYIFRNYEGEIVEYRL</sequence>
<dbReference type="InterPro" id="IPR025895">
    <property type="entry name" value="LAM_C_dom"/>
</dbReference>
<dbReference type="PANTHER" id="PTHR30538">
    <property type="entry name" value="LYSINE 2,3-AMINOMUTASE-RELATED"/>
    <property type="match status" value="1"/>
</dbReference>
<evidence type="ECO:0000256" key="2">
    <source>
        <dbReference type="ARBA" id="ARBA00001966"/>
    </source>
</evidence>
<dbReference type="PANTHER" id="PTHR30538:SF1">
    <property type="entry name" value="L-LYSINE 2,3-AMINOMUTASE"/>
    <property type="match status" value="1"/>
</dbReference>
<keyword evidence="7 12" id="KW-0663">Pyridoxal phosphate</keyword>
<evidence type="ECO:0000256" key="8">
    <source>
        <dbReference type="ARBA" id="ARBA00023004"/>
    </source>
</evidence>
<dbReference type="SFLD" id="SFLDS00029">
    <property type="entry name" value="Radical_SAM"/>
    <property type="match status" value="1"/>
</dbReference>
<organism evidence="14 15">
    <name type="scientific">Aquifex aeolicus</name>
    <dbReference type="NCBI Taxonomy" id="63363"/>
    <lineage>
        <taxon>Bacteria</taxon>
        <taxon>Pseudomonadati</taxon>
        <taxon>Aquificota</taxon>
        <taxon>Aquificia</taxon>
        <taxon>Aquificales</taxon>
        <taxon>Aquificaceae</taxon>
        <taxon>Aquifex</taxon>
    </lineage>
</organism>
<keyword evidence="8" id="KW-0408">Iron</keyword>
<comment type="cofactor">
    <cofactor evidence="2">
        <name>[4Fe-4S] cluster</name>
        <dbReference type="ChEBI" id="CHEBI:49883"/>
    </cofactor>
</comment>
<protein>
    <submittedName>
        <fullName evidence="14">KamA family radical SAM protein</fullName>
    </submittedName>
</protein>
<dbReference type="Proteomes" id="UP000606463">
    <property type="component" value="Unassembled WGS sequence"/>
</dbReference>
<keyword evidence="6 11" id="KW-0479">Metal-binding</keyword>
<evidence type="ECO:0000256" key="7">
    <source>
        <dbReference type="ARBA" id="ARBA00022898"/>
    </source>
</evidence>
<dbReference type="GO" id="GO:0046872">
    <property type="term" value="F:metal ion binding"/>
    <property type="evidence" value="ECO:0007669"/>
    <property type="project" value="UniProtKB-KW"/>
</dbReference>
<evidence type="ECO:0000256" key="4">
    <source>
        <dbReference type="ARBA" id="ARBA00022485"/>
    </source>
</evidence>
<evidence type="ECO:0000256" key="12">
    <source>
        <dbReference type="PIRSR" id="PIRSR603739-50"/>
    </source>
</evidence>
<dbReference type="CDD" id="cd01335">
    <property type="entry name" value="Radical_SAM"/>
    <property type="match status" value="1"/>
</dbReference>
<dbReference type="NCBIfam" id="TIGR00238">
    <property type="entry name" value="KamA family radical SAM protein"/>
    <property type="match status" value="1"/>
</dbReference>
<feature type="domain" description="Radical SAM core" evidence="13">
    <location>
        <begin position="103"/>
        <end position="315"/>
    </location>
</feature>
<evidence type="ECO:0000256" key="5">
    <source>
        <dbReference type="ARBA" id="ARBA00022691"/>
    </source>
</evidence>
<gene>
    <name evidence="14" type="ORF">EYH37_03055</name>
</gene>
<proteinExistence type="inferred from homology"/>
<comment type="caution">
    <text evidence="14">The sequence shown here is derived from an EMBL/GenBank/DDBJ whole genome shotgun (WGS) entry which is preliminary data.</text>
</comment>
<dbReference type="EMBL" id="DQVE01000031">
    <property type="protein sequence ID" value="HIP98331.1"/>
    <property type="molecule type" value="Genomic_DNA"/>
</dbReference>
<evidence type="ECO:0000256" key="3">
    <source>
        <dbReference type="ARBA" id="ARBA00008703"/>
    </source>
</evidence>
<dbReference type="InterPro" id="IPR013785">
    <property type="entry name" value="Aldolase_TIM"/>
</dbReference>
<evidence type="ECO:0000256" key="6">
    <source>
        <dbReference type="ARBA" id="ARBA00022723"/>
    </source>
</evidence>
<feature type="binding site" evidence="11">
    <location>
        <position position="121"/>
    </location>
    <ligand>
        <name>[4Fe-4S] cluster</name>
        <dbReference type="ChEBI" id="CHEBI:49883"/>
        <note>4Fe-4S-S-AdoMet</note>
    </ligand>
</feature>
<dbReference type="GO" id="GO:0051539">
    <property type="term" value="F:4 iron, 4 sulfur cluster binding"/>
    <property type="evidence" value="ECO:0007669"/>
    <property type="project" value="UniProtKB-KW"/>
</dbReference>
<keyword evidence="9 11" id="KW-0411">Iron-sulfur</keyword>
<reference evidence="14" key="1">
    <citation type="journal article" date="2020" name="ISME J.">
        <title>Gammaproteobacteria mediating utilization of methyl-, sulfur- and petroleum organic compounds in deep ocean hydrothermal plumes.</title>
        <authorList>
            <person name="Zhou Z."/>
            <person name="Liu Y."/>
            <person name="Pan J."/>
            <person name="Cron B.R."/>
            <person name="Toner B.M."/>
            <person name="Anantharaman K."/>
            <person name="Breier J.A."/>
            <person name="Dick G.J."/>
            <person name="Li M."/>
        </authorList>
    </citation>
    <scope>NUCLEOTIDE SEQUENCE</scope>
    <source>
        <strain evidence="14">SZUA-1501</strain>
    </source>
</reference>
<dbReference type="GO" id="GO:0016853">
    <property type="term" value="F:isomerase activity"/>
    <property type="evidence" value="ECO:0007669"/>
    <property type="project" value="UniProtKB-KW"/>
</dbReference>
<dbReference type="InterPro" id="IPR003739">
    <property type="entry name" value="Lys_aminomutase/Glu_NH3_mut"/>
</dbReference>